<feature type="transmembrane region" description="Helical" evidence="1">
    <location>
        <begin position="104"/>
        <end position="124"/>
    </location>
</feature>
<dbReference type="InterPro" id="IPR018710">
    <property type="entry name" value="DUF2232"/>
</dbReference>
<keyword evidence="1" id="KW-1133">Transmembrane helix</keyword>
<evidence type="ECO:0008006" key="4">
    <source>
        <dbReference type="Google" id="ProtNLM"/>
    </source>
</evidence>
<dbReference type="PANTHER" id="PTHR41324">
    <property type="entry name" value="MEMBRANE PROTEIN-RELATED"/>
    <property type="match status" value="1"/>
</dbReference>
<proteinExistence type="predicted"/>
<keyword evidence="1" id="KW-0472">Membrane</keyword>
<sequence>MQSNGGQKLAAVLIGTLGSGLLFSASLAVPLIGFVSAFLAPVPLGLARIKGGSAVAGFSALLTTLLLAVLFSPPVGAWYAVQCGLIGLMVPELALKGLRPSRTILWTTATCVTLTAVLVTVFSFTSGVNPQLFAQKEISDGINQAIKLYEQQSGLSAQDLEMLKQGMQTVGQIMSRIYPALATINLGLISAVTLLLFMRTAAKYALAINLAPFREFRTPDLLVWLLIIAGFAMLAPVALINTPALNILTVLSVLYFMQGLAVLLTICERSSFAATLKILLGVLLLTQPYLTVIVTVLGIFDYWGDFRTPRITQDENL</sequence>
<gene>
    <name evidence="2" type="ordered locus">Glov_2609</name>
</gene>
<evidence type="ECO:0000313" key="2">
    <source>
        <dbReference type="EMBL" id="ACD96322.1"/>
    </source>
</evidence>
<evidence type="ECO:0000313" key="3">
    <source>
        <dbReference type="Proteomes" id="UP000002420"/>
    </source>
</evidence>
<reference evidence="2 3" key="1">
    <citation type="submission" date="2008-05" db="EMBL/GenBank/DDBJ databases">
        <title>Complete sequence of chromosome of Geobacter lovleyi SZ.</title>
        <authorList>
            <consortium name="US DOE Joint Genome Institute"/>
            <person name="Lucas S."/>
            <person name="Copeland A."/>
            <person name="Lapidus A."/>
            <person name="Glavina del Rio T."/>
            <person name="Dalin E."/>
            <person name="Tice H."/>
            <person name="Bruce D."/>
            <person name="Goodwin L."/>
            <person name="Pitluck S."/>
            <person name="Chertkov O."/>
            <person name="Meincke L."/>
            <person name="Brettin T."/>
            <person name="Detter J.C."/>
            <person name="Han C."/>
            <person name="Tapia R."/>
            <person name="Kuske C.R."/>
            <person name="Schmutz J."/>
            <person name="Larimer F."/>
            <person name="Land M."/>
            <person name="Hauser L."/>
            <person name="Kyrpides N."/>
            <person name="Mikhailova N."/>
            <person name="Sung Y."/>
            <person name="Fletcher K.E."/>
            <person name="Ritalahti K.M."/>
            <person name="Loeffler F.E."/>
            <person name="Richardson P."/>
        </authorList>
    </citation>
    <scope>NUCLEOTIDE SEQUENCE [LARGE SCALE GENOMIC DNA]</scope>
    <source>
        <strain evidence="3">ATCC BAA-1151 / DSM 17278 / SZ</strain>
    </source>
</reference>
<dbReference type="eggNOG" id="COG4241">
    <property type="taxonomic scope" value="Bacteria"/>
</dbReference>
<feature type="transmembrane region" description="Helical" evidence="1">
    <location>
        <begin position="12"/>
        <end position="40"/>
    </location>
</feature>
<organism evidence="2 3">
    <name type="scientific">Trichlorobacter lovleyi (strain ATCC BAA-1151 / DSM 17278 / SZ)</name>
    <name type="common">Geobacter lovleyi</name>
    <dbReference type="NCBI Taxonomy" id="398767"/>
    <lineage>
        <taxon>Bacteria</taxon>
        <taxon>Pseudomonadati</taxon>
        <taxon>Thermodesulfobacteriota</taxon>
        <taxon>Desulfuromonadia</taxon>
        <taxon>Geobacterales</taxon>
        <taxon>Geobacteraceae</taxon>
        <taxon>Trichlorobacter</taxon>
    </lineage>
</organism>
<dbReference type="PANTHER" id="PTHR41324:SF1">
    <property type="entry name" value="DUF2232 DOMAIN-CONTAINING PROTEIN"/>
    <property type="match status" value="1"/>
</dbReference>
<dbReference type="HOGENOM" id="CLU_068641_1_0_7"/>
<feature type="transmembrane region" description="Helical" evidence="1">
    <location>
        <begin position="177"/>
        <end position="200"/>
    </location>
</feature>
<dbReference type="Pfam" id="PF09991">
    <property type="entry name" value="DUF2232"/>
    <property type="match status" value="1"/>
</dbReference>
<keyword evidence="3" id="KW-1185">Reference proteome</keyword>
<feature type="transmembrane region" description="Helical" evidence="1">
    <location>
        <begin position="221"/>
        <end position="239"/>
    </location>
</feature>
<dbReference type="Proteomes" id="UP000002420">
    <property type="component" value="Chromosome"/>
</dbReference>
<dbReference type="KEGG" id="glo:Glov_2609"/>
<feature type="transmembrane region" description="Helical" evidence="1">
    <location>
        <begin position="52"/>
        <end position="71"/>
    </location>
</feature>
<accession>B3E6H5</accession>
<dbReference type="STRING" id="398767.Glov_2609"/>
<evidence type="ECO:0000256" key="1">
    <source>
        <dbReference type="SAM" id="Phobius"/>
    </source>
</evidence>
<dbReference type="AlphaFoldDB" id="B3E6H5"/>
<feature type="transmembrane region" description="Helical" evidence="1">
    <location>
        <begin position="245"/>
        <end position="266"/>
    </location>
</feature>
<name>B3E6H5_TRIL1</name>
<dbReference type="RefSeq" id="WP_012470654.1">
    <property type="nucleotide sequence ID" value="NC_010814.1"/>
</dbReference>
<dbReference type="EMBL" id="CP001089">
    <property type="protein sequence ID" value="ACD96322.1"/>
    <property type="molecule type" value="Genomic_DNA"/>
</dbReference>
<feature type="transmembrane region" description="Helical" evidence="1">
    <location>
        <begin position="278"/>
        <end position="300"/>
    </location>
</feature>
<keyword evidence="1" id="KW-0812">Transmembrane</keyword>
<protein>
    <recommendedName>
        <fullName evidence="4">DUF2232 domain-containing protein</fullName>
    </recommendedName>
</protein>
<feature type="transmembrane region" description="Helical" evidence="1">
    <location>
        <begin position="77"/>
        <end position="95"/>
    </location>
</feature>